<name>M3HQM3_LEPBO</name>
<evidence type="ECO:0000256" key="5">
    <source>
        <dbReference type="ARBA" id="ARBA00022777"/>
    </source>
</evidence>
<evidence type="ECO:0000313" key="8">
    <source>
        <dbReference type="EMBL" id="EMF99939.1"/>
    </source>
</evidence>
<keyword evidence="5 8" id="KW-0418">Kinase</keyword>
<organism evidence="8 9">
    <name type="scientific">Leptospira borgpetersenii str. 200701203</name>
    <dbReference type="NCBI Taxonomy" id="1193007"/>
    <lineage>
        <taxon>Bacteria</taxon>
        <taxon>Pseudomonadati</taxon>
        <taxon>Spirochaetota</taxon>
        <taxon>Spirochaetia</taxon>
        <taxon>Leptospirales</taxon>
        <taxon>Leptospiraceae</taxon>
        <taxon>Leptospira</taxon>
    </lineage>
</organism>
<dbReference type="AlphaFoldDB" id="M3HQM3"/>
<keyword evidence="4" id="KW-0808">Transferase</keyword>
<dbReference type="SUPFAM" id="SSF47384">
    <property type="entry name" value="Homodimeric domain of signal transducing histidine kinase"/>
    <property type="match status" value="1"/>
</dbReference>
<keyword evidence="6" id="KW-0472">Membrane</keyword>
<dbReference type="BioCyc" id="LBOR1193007:G11KN-4358-MONOMER"/>
<dbReference type="PANTHER" id="PTHR45436">
    <property type="entry name" value="SENSOR HISTIDINE KINASE YKOH"/>
    <property type="match status" value="1"/>
</dbReference>
<keyword evidence="6" id="KW-0812">Transmembrane</keyword>
<evidence type="ECO:0000256" key="3">
    <source>
        <dbReference type="ARBA" id="ARBA00022553"/>
    </source>
</evidence>
<evidence type="ECO:0000256" key="6">
    <source>
        <dbReference type="SAM" id="Phobius"/>
    </source>
</evidence>
<dbReference type="InterPro" id="IPR029151">
    <property type="entry name" value="Sensor-like_sf"/>
</dbReference>
<proteinExistence type="predicted"/>
<dbReference type="InterPro" id="IPR003661">
    <property type="entry name" value="HisK_dim/P_dom"/>
</dbReference>
<evidence type="ECO:0000256" key="4">
    <source>
        <dbReference type="ARBA" id="ARBA00022679"/>
    </source>
</evidence>
<comment type="catalytic activity">
    <reaction evidence="1">
        <text>ATP + protein L-histidine = ADP + protein N-phospho-L-histidine.</text>
        <dbReference type="EC" id="2.7.13.3"/>
    </reaction>
</comment>
<dbReference type="SUPFAM" id="SSF103190">
    <property type="entry name" value="Sensory domain-like"/>
    <property type="match status" value="1"/>
</dbReference>
<sequence length="259" mass="29502">MDLQLYVVDERGIVIYDSEGIRKGLDYSKKNDVYLTLQGKYGARSSPLTISESDKGLFIAAPIRKNGKIIGAVTVIKPKKSLIPFIESTRKKFWNLSLYVALSIIVLFISILYFLFSPIRKLSEYVSALRFQKRVPFPKISVPEIRGLGEEMDRLFRELAGKEYVENYVQSMTHEIKSPLSSLLASSELIIENPDRLEFLISNIQLEGKRIQTILEKLLELSSLENQSQLEKTSNLNLQDLVRETVVSSISEAVRKKIN</sequence>
<gene>
    <name evidence="8" type="ORF">LEP1GSC123_2988</name>
</gene>
<dbReference type="Proteomes" id="UP000011783">
    <property type="component" value="Unassembled WGS sequence"/>
</dbReference>
<feature type="domain" description="Signal transduction histidine kinase dimerisation/phosphoacceptor" evidence="7">
    <location>
        <begin position="164"/>
        <end position="227"/>
    </location>
</feature>
<comment type="caution">
    <text evidence="8">The sequence shown here is derived from an EMBL/GenBank/DDBJ whole genome shotgun (WGS) entry which is preliminary data.</text>
</comment>
<feature type="transmembrane region" description="Helical" evidence="6">
    <location>
        <begin position="96"/>
        <end position="116"/>
    </location>
</feature>
<keyword evidence="6" id="KW-1133">Transmembrane helix</keyword>
<dbReference type="Gene3D" id="1.10.287.130">
    <property type="match status" value="1"/>
</dbReference>
<keyword evidence="3" id="KW-0597">Phosphoprotein</keyword>
<reference evidence="8 9" key="1">
    <citation type="submission" date="2013-01" db="EMBL/GenBank/DDBJ databases">
        <authorList>
            <person name="Harkins D.M."/>
            <person name="Durkin A.S."/>
            <person name="Brinkac L.M."/>
            <person name="Haft D.H."/>
            <person name="Selengut J.D."/>
            <person name="Sanka R."/>
            <person name="DePew J."/>
            <person name="Purushe J."/>
            <person name="Picardeau M."/>
            <person name="Werts C."/>
            <person name="Goarant C."/>
            <person name="Vinetz J.M."/>
            <person name="Sutton G.G."/>
            <person name="Nierman W.C."/>
            <person name="Fouts D.E."/>
        </authorList>
    </citation>
    <scope>NUCLEOTIDE SEQUENCE [LARGE SCALE GENOMIC DNA]</scope>
    <source>
        <strain evidence="8 9">200701203</strain>
    </source>
</reference>
<evidence type="ECO:0000256" key="1">
    <source>
        <dbReference type="ARBA" id="ARBA00000085"/>
    </source>
</evidence>
<dbReference type="GO" id="GO:0000155">
    <property type="term" value="F:phosphorelay sensor kinase activity"/>
    <property type="evidence" value="ECO:0007669"/>
    <property type="project" value="InterPro"/>
</dbReference>
<dbReference type="Pfam" id="PF00512">
    <property type="entry name" value="HisKA"/>
    <property type="match status" value="1"/>
</dbReference>
<evidence type="ECO:0000259" key="7">
    <source>
        <dbReference type="SMART" id="SM00388"/>
    </source>
</evidence>
<dbReference type="InterPro" id="IPR036097">
    <property type="entry name" value="HisK_dim/P_sf"/>
</dbReference>
<dbReference type="SMART" id="SM00388">
    <property type="entry name" value="HisKA"/>
    <property type="match status" value="1"/>
</dbReference>
<dbReference type="EMBL" id="AKWO02000056">
    <property type="protein sequence ID" value="EMF99939.1"/>
    <property type="molecule type" value="Genomic_DNA"/>
</dbReference>
<dbReference type="InterPro" id="IPR050428">
    <property type="entry name" value="TCS_sensor_his_kinase"/>
</dbReference>
<accession>M3HQM3</accession>
<evidence type="ECO:0000256" key="2">
    <source>
        <dbReference type="ARBA" id="ARBA00012438"/>
    </source>
</evidence>
<dbReference type="PANTHER" id="PTHR45436:SF10">
    <property type="entry name" value="HISTIDINE KINASE"/>
    <property type="match status" value="1"/>
</dbReference>
<evidence type="ECO:0000313" key="9">
    <source>
        <dbReference type="Proteomes" id="UP000011783"/>
    </source>
</evidence>
<protein>
    <recommendedName>
        <fullName evidence="2">histidine kinase</fullName>
        <ecNumber evidence="2">2.7.13.3</ecNumber>
    </recommendedName>
</protein>
<dbReference type="EC" id="2.7.13.3" evidence="2"/>
<dbReference type="Gene3D" id="3.30.450.20">
    <property type="entry name" value="PAS domain"/>
    <property type="match status" value="1"/>
</dbReference>